<comment type="subcellular location">
    <subcellularLocation>
        <location evidence="5">Cytoplasm</location>
    </subcellularLocation>
</comment>
<comment type="function">
    <text evidence="5">An accessory protein needed during the final step in the assembly of 30S ribosomal subunit, possibly for assembly of the head region. Essential for efficient processing of 16S rRNA. May be needed both before and after RbfA during the maturation of 16S rRNA. It has affinity for free ribosomal 30S subunits but not for 70S ribosomes.</text>
</comment>
<dbReference type="InterPro" id="IPR011033">
    <property type="entry name" value="PRC_barrel-like_sf"/>
</dbReference>
<evidence type="ECO:0000256" key="3">
    <source>
        <dbReference type="ARBA" id="ARBA00022552"/>
    </source>
</evidence>
<dbReference type="Gene3D" id="2.30.30.240">
    <property type="entry name" value="PRC-barrel domain"/>
    <property type="match status" value="1"/>
</dbReference>
<evidence type="ECO:0000313" key="9">
    <source>
        <dbReference type="Proteomes" id="UP000175669"/>
    </source>
</evidence>
<evidence type="ECO:0000256" key="2">
    <source>
        <dbReference type="ARBA" id="ARBA00022517"/>
    </source>
</evidence>
<dbReference type="PANTHER" id="PTHR33692">
    <property type="entry name" value="RIBOSOME MATURATION FACTOR RIMM"/>
    <property type="match status" value="1"/>
</dbReference>
<dbReference type="EMBL" id="MASR01000001">
    <property type="protein sequence ID" value="OFE12188.1"/>
    <property type="molecule type" value="Genomic_DNA"/>
</dbReference>
<accession>A0A1E8CIG3</accession>
<evidence type="ECO:0000256" key="5">
    <source>
        <dbReference type="HAMAP-Rule" id="MF_00014"/>
    </source>
</evidence>
<dbReference type="STRING" id="1524254.PHACT_02780"/>
<dbReference type="GO" id="GO:0005840">
    <property type="term" value="C:ribosome"/>
    <property type="evidence" value="ECO:0007669"/>
    <property type="project" value="InterPro"/>
</dbReference>
<protein>
    <recommendedName>
        <fullName evidence="5">Ribosome maturation factor RimM</fullName>
    </recommendedName>
</protein>
<dbReference type="Gene3D" id="2.40.30.60">
    <property type="entry name" value="RimM"/>
    <property type="match status" value="1"/>
</dbReference>
<feature type="domain" description="RimM N-terminal" evidence="6">
    <location>
        <begin position="10"/>
        <end position="90"/>
    </location>
</feature>
<dbReference type="HAMAP" id="MF_00014">
    <property type="entry name" value="Ribosome_mat_RimM"/>
    <property type="match status" value="1"/>
</dbReference>
<evidence type="ECO:0000259" key="6">
    <source>
        <dbReference type="Pfam" id="PF01782"/>
    </source>
</evidence>
<keyword evidence="4 5" id="KW-0143">Chaperone</keyword>
<evidence type="ECO:0000313" key="8">
    <source>
        <dbReference type="EMBL" id="OFE12188.1"/>
    </source>
</evidence>
<dbReference type="InterPro" id="IPR036976">
    <property type="entry name" value="RimM_N_sf"/>
</dbReference>
<dbReference type="NCBIfam" id="TIGR02273">
    <property type="entry name" value="16S_RimM"/>
    <property type="match status" value="1"/>
</dbReference>
<dbReference type="SUPFAM" id="SSF50346">
    <property type="entry name" value="PRC-barrel domain"/>
    <property type="match status" value="1"/>
</dbReference>
<evidence type="ECO:0000259" key="7">
    <source>
        <dbReference type="Pfam" id="PF05239"/>
    </source>
</evidence>
<dbReference type="InterPro" id="IPR009000">
    <property type="entry name" value="Transl_B-barrel_sf"/>
</dbReference>
<dbReference type="SUPFAM" id="SSF50447">
    <property type="entry name" value="Translation proteins"/>
    <property type="match status" value="1"/>
</dbReference>
<keyword evidence="3 5" id="KW-0698">rRNA processing</keyword>
<comment type="subunit">
    <text evidence="5">Binds ribosomal protein uS19.</text>
</comment>
<dbReference type="RefSeq" id="WP_070115812.1">
    <property type="nucleotide sequence ID" value="NZ_CAXATG010000002.1"/>
</dbReference>
<comment type="similarity">
    <text evidence="5">Belongs to the RimM family.</text>
</comment>
<organism evidence="8 9">
    <name type="scientific">Pseudohongiella acticola</name>
    <dbReference type="NCBI Taxonomy" id="1524254"/>
    <lineage>
        <taxon>Bacteria</taxon>
        <taxon>Pseudomonadati</taxon>
        <taxon>Pseudomonadota</taxon>
        <taxon>Gammaproteobacteria</taxon>
        <taxon>Pseudomonadales</taxon>
        <taxon>Pseudohongiellaceae</taxon>
        <taxon>Pseudohongiella</taxon>
    </lineage>
</organism>
<dbReference type="AlphaFoldDB" id="A0A1E8CIG3"/>
<proteinExistence type="inferred from homology"/>
<sequence length="177" mass="19597">MSLKKSGIRLGRVASPFGVKGWVKLVSFTQPRDNIFGYKHFFAIREGVEIELEMDAGKPQGKGLIAHFVGFDTPEAVRELTGLELSVSSDALPELGADDYYWHQLIGLQVVNRDGVNLGRVESLFETGANDVMVVAPDSSSVDDNQRLIPWLPDQVVVEVNLAGDRILVDWEPDYLI</sequence>
<reference evidence="9" key="1">
    <citation type="submission" date="2016-07" db="EMBL/GenBank/DDBJ databases">
        <authorList>
            <person name="Florea S."/>
            <person name="Webb J.S."/>
            <person name="Jaromczyk J."/>
            <person name="Schardl C.L."/>
        </authorList>
    </citation>
    <scope>NUCLEOTIDE SEQUENCE [LARGE SCALE GENOMIC DNA]</scope>
    <source>
        <strain evidence="9">KCTC 42131</strain>
    </source>
</reference>
<dbReference type="GO" id="GO:0006364">
    <property type="term" value="P:rRNA processing"/>
    <property type="evidence" value="ECO:0007669"/>
    <property type="project" value="UniProtKB-UniRule"/>
</dbReference>
<dbReference type="InterPro" id="IPR002676">
    <property type="entry name" value="RimM_N"/>
</dbReference>
<dbReference type="OrthoDB" id="9783509at2"/>
<keyword evidence="9" id="KW-1185">Reference proteome</keyword>
<dbReference type="GO" id="GO:0042274">
    <property type="term" value="P:ribosomal small subunit biogenesis"/>
    <property type="evidence" value="ECO:0007669"/>
    <property type="project" value="UniProtKB-UniRule"/>
</dbReference>
<keyword evidence="1 5" id="KW-0963">Cytoplasm</keyword>
<evidence type="ECO:0000256" key="4">
    <source>
        <dbReference type="ARBA" id="ARBA00023186"/>
    </source>
</evidence>
<name>A0A1E8CIG3_9GAMM</name>
<dbReference type="InterPro" id="IPR011961">
    <property type="entry name" value="RimM"/>
</dbReference>
<keyword evidence="2 5" id="KW-0690">Ribosome biogenesis</keyword>
<dbReference type="Pfam" id="PF05239">
    <property type="entry name" value="PRC"/>
    <property type="match status" value="1"/>
</dbReference>
<dbReference type="InterPro" id="IPR027275">
    <property type="entry name" value="PRC-brl_dom"/>
</dbReference>
<feature type="domain" description="PRC-barrel" evidence="7">
    <location>
        <begin position="98"/>
        <end position="170"/>
    </location>
</feature>
<gene>
    <name evidence="5" type="primary">rimM</name>
    <name evidence="8" type="ORF">PHACT_02780</name>
</gene>
<dbReference type="PANTHER" id="PTHR33692:SF1">
    <property type="entry name" value="RIBOSOME MATURATION FACTOR RIMM"/>
    <property type="match status" value="1"/>
</dbReference>
<comment type="caution">
    <text evidence="8">The sequence shown here is derived from an EMBL/GenBank/DDBJ whole genome shotgun (WGS) entry which is preliminary data.</text>
</comment>
<evidence type="ECO:0000256" key="1">
    <source>
        <dbReference type="ARBA" id="ARBA00022490"/>
    </source>
</evidence>
<dbReference type="GO" id="GO:0005737">
    <property type="term" value="C:cytoplasm"/>
    <property type="evidence" value="ECO:0007669"/>
    <property type="project" value="UniProtKB-SubCell"/>
</dbReference>
<comment type="domain">
    <text evidence="5">The PRC barrel domain binds ribosomal protein uS19.</text>
</comment>
<dbReference type="GO" id="GO:0043022">
    <property type="term" value="F:ribosome binding"/>
    <property type="evidence" value="ECO:0007669"/>
    <property type="project" value="InterPro"/>
</dbReference>
<dbReference type="Pfam" id="PF01782">
    <property type="entry name" value="RimM"/>
    <property type="match status" value="1"/>
</dbReference>
<dbReference type="Proteomes" id="UP000175669">
    <property type="component" value="Unassembled WGS sequence"/>
</dbReference>